<evidence type="ECO:0000313" key="1">
    <source>
        <dbReference type="EMBL" id="KKM98646.1"/>
    </source>
</evidence>
<dbReference type="AlphaFoldDB" id="A0A0F9MH98"/>
<dbReference type="Pfam" id="PF25209">
    <property type="entry name" value="Phage_capsid_4"/>
    <property type="match status" value="1"/>
</dbReference>
<organism evidence="1">
    <name type="scientific">marine sediment metagenome</name>
    <dbReference type="NCBI Taxonomy" id="412755"/>
    <lineage>
        <taxon>unclassified sequences</taxon>
        <taxon>metagenomes</taxon>
        <taxon>ecological metagenomes</taxon>
    </lineage>
</organism>
<dbReference type="EMBL" id="LAZR01005594">
    <property type="protein sequence ID" value="KKM98646.1"/>
    <property type="molecule type" value="Genomic_DNA"/>
</dbReference>
<proteinExistence type="predicted"/>
<protein>
    <recommendedName>
        <fullName evidence="2">Major capsid protein</fullName>
    </recommendedName>
</protein>
<reference evidence="1" key="1">
    <citation type="journal article" date="2015" name="Nature">
        <title>Complex archaea that bridge the gap between prokaryotes and eukaryotes.</title>
        <authorList>
            <person name="Spang A."/>
            <person name="Saw J.H."/>
            <person name="Jorgensen S.L."/>
            <person name="Zaremba-Niedzwiedzka K."/>
            <person name="Martijn J."/>
            <person name="Lind A.E."/>
            <person name="van Eijk R."/>
            <person name="Schleper C."/>
            <person name="Guy L."/>
            <person name="Ettema T.J."/>
        </authorList>
    </citation>
    <scope>NUCLEOTIDE SEQUENCE</scope>
</reference>
<name>A0A0F9MH98_9ZZZZ</name>
<accession>A0A0F9MH98</accession>
<comment type="caution">
    <text evidence="1">The sequence shown here is derived from an EMBL/GenBank/DDBJ whole genome shotgun (WGS) entry which is preliminary data.</text>
</comment>
<gene>
    <name evidence="1" type="ORF">LCGC14_1155820</name>
</gene>
<sequence length="303" mass="33166">MADSVGQADIRGIDHTMFVTGFADEDSLLKGLVTVKPAKDREIRWFQKTAGFLDSVDTTGVTVSQIFNVPERALPTIIGPTWTQNTSRVKKFMVDSEMISEEDLLDNDVQAMATTLRDLVRAVANQVDIRIYSTLIEAAAATPTTPNPTDTLSTAAIAGGWDDPISGDPIKDILIGNRKIRAQSYDTNSIVLYINPIEHQNLMVYLISTKGSSIPSFSSQAVVKGQVMEILGNRVIVSQNATTDNALQFVEKRSVEWRTFTSLTSHILDFPGIGKKVRVLERGEGLLTNPKSVHQILTTVTSS</sequence>
<evidence type="ECO:0008006" key="2">
    <source>
        <dbReference type="Google" id="ProtNLM"/>
    </source>
</evidence>